<organism evidence="2">
    <name type="scientific">Albugo laibachii Nc14</name>
    <dbReference type="NCBI Taxonomy" id="890382"/>
    <lineage>
        <taxon>Eukaryota</taxon>
        <taxon>Sar</taxon>
        <taxon>Stramenopiles</taxon>
        <taxon>Oomycota</taxon>
        <taxon>Peronosporomycetes</taxon>
        <taxon>Albuginales</taxon>
        <taxon>Albuginaceae</taxon>
        <taxon>Albugo</taxon>
    </lineage>
</organism>
<evidence type="ECO:0000313" key="2">
    <source>
        <dbReference type="EMBL" id="CCA27143.1"/>
    </source>
</evidence>
<dbReference type="HOGENOM" id="CLU_033666_10_3_1"/>
<reference evidence="2" key="2">
    <citation type="submission" date="2011-02" db="EMBL/GenBank/DDBJ databases">
        <authorList>
            <person name="MacLean D."/>
        </authorList>
    </citation>
    <scope>NUCLEOTIDE SEQUENCE</scope>
</reference>
<name>F0X061_9STRA</name>
<proteinExistence type="predicted"/>
<dbReference type="AlphaFoldDB" id="F0X061"/>
<gene>
    <name evidence="2" type="primary">AlNc14C464G11799</name>
    <name evidence="2" type="ORF">ALNC14_132870</name>
</gene>
<reference evidence="2" key="1">
    <citation type="journal article" date="2011" name="PLoS Biol.">
        <title>Gene gain and loss during evolution of obligate parasitism in the white rust pathogen of Arabidopsis thaliana.</title>
        <authorList>
            <person name="Kemen E."/>
            <person name="Gardiner A."/>
            <person name="Schultz-Larsen T."/>
            <person name="Kemen A.C."/>
            <person name="Balmuth A.L."/>
            <person name="Robert-Seilaniantz A."/>
            <person name="Bailey K."/>
            <person name="Holub E."/>
            <person name="Studholme D.J."/>
            <person name="Maclean D."/>
            <person name="Jones J.D."/>
        </authorList>
    </citation>
    <scope>NUCLEOTIDE SEQUENCE</scope>
</reference>
<dbReference type="EMBL" id="FR824506">
    <property type="protein sequence ID" value="CCA27143.1"/>
    <property type="molecule type" value="Genomic_DNA"/>
</dbReference>
<sequence>MVIRRVILPPPPTTCKPSGPIPLFSERDIRRIVRDAAAAGESSAAMLKHELNISASTRTIQRTLARVYWLEYTKMVDTLPLTAENMLDHVAWAKSMLLRKDAGTVWESKTFSDEKKWNLDGPDGFSTIGATPPPARQTK</sequence>
<dbReference type="InterPro" id="IPR036388">
    <property type="entry name" value="WH-like_DNA-bd_sf"/>
</dbReference>
<protein>
    <submittedName>
        <fullName evidence="2">AlNc14C464G11799 protein</fullName>
    </submittedName>
</protein>
<dbReference type="Gene3D" id="1.10.10.10">
    <property type="entry name" value="Winged helix-like DNA-binding domain superfamily/Winged helix DNA-binding domain"/>
    <property type="match status" value="1"/>
</dbReference>
<evidence type="ECO:0000256" key="1">
    <source>
        <dbReference type="SAM" id="MobiDB-lite"/>
    </source>
</evidence>
<feature type="region of interest" description="Disordered" evidence="1">
    <location>
        <begin position="117"/>
        <end position="139"/>
    </location>
</feature>
<accession>F0X061</accession>